<evidence type="ECO:0000256" key="5">
    <source>
        <dbReference type="ARBA" id="ARBA00022692"/>
    </source>
</evidence>
<dbReference type="Pfam" id="PF13639">
    <property type="entry name" value="zf-RING_2"/>
    <property type="match status" value="1"/>
</dbReference>
<evidence type="ECO:0000256" key="9">
    <source>
        <dbReference type="ARBA" id="ARBA00022833"/>
    </source>
</evidence>
<dbReference type="EC" id="2.3.2.27" evidence="3"/>
<dbReference type="AlphaFoldDB" id="A0A8B9A4M8"/>
<dbReference type="OrthoDB" id="70770at2759"/>
<evidence type="ECO:0000256" key="8">
    <source>
        <dbReference type="ARBA" id="ARBA00022786"/>
    </source>
</evidence>
<evidence type="ECO:0000256" key="11">
    <source>
        <dbReference type="ARBA" id="ARBA00023136"/>
    </source>
</evidence>
<evidence type="ECO:0000313" key="16">
    <source>
        <dbReference type="RefSeq" id="XP_038980622.1"/>
    </source>
</evidence>
<dbReference type="GO" id="GO:0016020">
    <property type="term" value="C:membrane"/>
    <property type="evidence" value="ECO:0007669"/>
    <property type="project" value="UniProtKB-SubCell"/>
</dbReference>
<evidence type="ECO:0000256" key="6">
    <source>
        <dbReference type="ARBA" id="ARBA00022723"/>
    </source>
</evidence>
<dbReference type="SUPFAM" id="SSF57850">
    <property type="entry name" value="RING/U-box"/>
    <property type="match status" value="1"/>
</dbReference>
<dbReference type="GeneID" id="120110249"/>
<evidence type="ECO:0000256" key="12">
    <source>
        <dbReference type="PROSITE-ProRule" id="PRU00175"/>
    </source>
</evidence>
<proteinExistence type="predicted"/>
<dbReference type="GO" id="GO:0061630">
    <property type="term" value="F:ubiquitin protein ligase activity"/>
    <property type="evidence" value="ECO:0007669"/>
    <property type="project" value="UniProtKB-EC"/>
</dbReference>
<dbReference type="GO" id="GO:0016567">
    <property type="term" value="P:protein ubiquitination"/>
    <property type="evidence" value="ECO:0007669"/>
    <property type="project" value="TreeGrafter"/>
</dbReference>
<organism evidence="15 16">
    <name type="scientific">Phoenix dactylifera</name>
    <name type="common">Date palm</name>
    <dbReference type="NCBI Taxonomy" id="42345"/>
    <lineage>
        <taxon>Eukaryota</taxon>
        <taxon>Viridiplantae</taxon>
        <taxon>Streptophyta</taxon>
        <taxon>Embryophyta</taxon>
        <taxon>Tracheophyta</taxon>
        <taxon>Spermatophyta</taxon>
        <taxon>Magnoliopsida</taxon>
        <taxon>Liliopsida</taxon>
        <taxon>Arecaceae</taxon>
        <taxon>Coryphoideae</taxon>
        <taxon>Phoeniceae</taxon>
        <taxon>Phoenix</taxon>
    </lineage>
</organism>
<dbReference type="PANTHER" id="PTHR45977">
    <property type="entry name" value="TARGET OF ERK KINASE MPK-1"/>
    <property type="match status" value="1"/>
</dbReference>
<comment type="subcellular location">
    <subcellularLocation>
        <location evidence="2">Membrane</location>
        <topology evidence="2">Multi-pass membrane protein</topology>
    </subcellularLocation>
</comment>
<keyword evidence="4" id="KW-0808">Transferase</keyword>
<comment type="catalytic activity">
    <reaction evidence="1">
        <text>S-ubiquitinyl-[E2 ubiquitin-conjugating enzyme]-L-cysteine + [acceptor protein]-L-lysine = [E2 ubiquitin-conjugating enzyme]-L-cysteine + N(6)-ubiquitinyl-[acceptor protein]-L-lysine.</text>
        <dbReference type="EC" id="2.3.2.27"/>
    </reaction>
</comment>
<keyword evidence="7 12" id="KW-0863">Zinc-finger</keyword>
<reference evidence="15" key="1">
    <citation type="journal article" date="2019" name="Nat. Commun.">
        <title>Genome-wide association mapping of date palm fruit traits.</title>
        <authorList>
            <person name="Hazzouri K.M."/>
            <person name="Gros-Balthazard M."/>
            <person name="Flowers J.M."/>
            <person name="Copetti D."/>
            <person name="Lemansour A."/>
            <person name="Lebrun M."/>
            <person name="Masmoudi K."/>
            <person name="Ferrand S."/>
            <person name="Dhar M.I."/>
            <person name="Fresquez Z.A."/>
            <person name="Rosas U."/>
            <person name="Zhang J."/>
            <person name="Talag J."/>
            <person name="Lee S."/>
            <person name="Kudrna D."/>
            <person name="Powell R.F."/>
            <person name="Leitch I.J."/>
            <person name="Krueger R.R."/>
            <person name="Wing R.A."/>
            <person name="Amiri K.M.A."/>
            <person name="Purugganan M.D."/>
        </authorList>
    </citation>
    <scope>NUCLEOTIDE SEQUENCE [LARGE SCALE GENOMIC DNA]</scope>
    <source>
        <strain evidence="15">cv. Khalas</strain>
    </source>
</reference>
<keyword evidence="10" id="KW-1133">Transmembrane helix</keyword>
<protein>
    <recommendedName>
        <fullName evidence="3">RING-type E3 ubiquitin transferase</fullName>
        <ecNumber evidence="3">2.3.2.27</ecNumber>
    </recommendedName>
</protein>
<dbReference type="GO" id="GO:0008270">
    <property type="term" value="F:zinc ion binding"/>
    <property type="evidence" value="ECO:0007669"/>
    <property type="project" value="UniProtKB-KW"/>
</dbReference>
<evidence type="ECO:0000256" key="3">
    <source>
        <dbReference type="ARBA" id="ARBA00012483"/>
    </source>
</evidence>
<dbReference type="InterPro" id="IPR001841">
    <property type="entry name" value="Znf_RING"/>
</dbReference>
<evidence type="ECO:0000256" key="2">
    <source>
        <dbReference type="ARBA" id="ARBA00004141"/>
    </source>
</evidence>
<evidence type="ECO:0000256" key="7">
    <source>
        <dbReference type="ARBA" id="ARBA00022771"/>
    </source>
</evidence>
<dbReference type="PANTHER" id="PTHR45977:SF13">
    <property type="entry name" value="GB|AAF27103.1"/>
    <property type="match status" value="1"/>
</dbReference>
<keyword evidence="8" id="KW-0833">Ubl conjugation pathway</keyword>
<dbReference type="InterPro" id="IPR013083">
    <property type="entry name" value="Znf_RING/FYVE/PHD"/>
</dbReference>
<reference evidence="16" key="2">
    <citation type="submission" date="2025-08" db="UniProtKB">
        <authorList>
            <consortium name="RefSeq"/>
        </authorList>
    </citation>
    <scope>IDENTIFICATION</scope>
    <source>
        <tissue evidence="16">Young leaves</tissue>
    </source>
</reference>
<dbReference type="RefSeq" id="XP_038980622.1">
    <property type="nucleotide sequence ID" value="XM_039124694.1"/>
</dbReference>
<name>A0A8B9A4M8_PHODC</name>
<keyword evidence="6" id="KW-0479">Metal-binding</keyword>
<feature type="domain" description="RING-type" evidence="14">
    <location>
        <begin position="69"/>
        <end position="94"/>
    </location>
</feature>
<evidence type="ECO:0000256" key="10">
    <source>
        <dbReference type="ARBA" id="ARBA00022989"/>
    </source>
</evidence>
<keyword evidence="5" id="KW-0812">Transmembrane</keyword>
<dbReference type="Proteomes" id="UP000228380">
    <property type="component" value="Chromosome 3"/>
</dbReference>
<keyword evidence="15" id="KW-1185">Reference proteome</keyword>
<dbReference type="GO" id="GO:0000325">
    <property type="term" value="C:plant-type vacuole"/>
    <property type="evidence" value="ECO:0007669"/>
    <property type="project" value="TreeGrafter"/>
</dbReference>
<evidence type="ECO:0000256" key="4">
    <source>
        <dbReference type="ARBA" id="ARBA00022679"/>
    </source>
</evidence>
<dbReference type="Gene3D" id="3.30.40.10">
    <property type="entry name" value="Zinc/RING finger domain, C3HC4 (zinc finger)"/>
    <property type="match status" value="1"/>
</dbReference>
<evidence type="ECO:0000256" key="1">
    <source>
        <dbReference type="ARBA" id="ARBA00000900"/>
    </source>
</evidence>
<dbReference type="PROSITE" id="PS50089">
    <property type="entry name" value="ZF_RING_2"/>
    <property type="match status" value="1"/>
</dbReference>
<gene>
    <name evidence="16" type="primary">LOC120110249</name>
</gene>
<dbReference type="KEGG" id="pda:120110249"/>
<keyword evidence="9" id="KW-0862">Zinc</keyword>
<evidence type="ECO:0000256" key="13">
    <source>
        <dbReference type="SAM" id="MobiDB-lite"/>
    </source>
</evidence>
<keyword evidence="11" id="KW-0472">Membrane</keyword>
<evidence type="ECO:0000259" key="14">
    <source>
        <dbReference type="PROSITE" id="PS50089"/>
    </source>
</evidence>
<sequence length="113" mass="12535">MGGLSLEETESTGTGRWLPIKWPPPEVKKQGETISKGHKNYDLMLNLQLGIRVLSFGEDLEVGVEVTAMPCSHEFHRTCLGKWLEKSHLCPLCRFPLPTVGSRVPHRATGVGQ</sequence>
<accession>A0A8B9A4M8</accession>
<feature type="region of interest" description="Disordered" evidence="13">
    <location>
        <begin position="1"/>
        <end position="32"/>
    </location>
</feature>
<dbReference type="GO" id="GO:0006511">
    <property type="term" value="P:ubiquitin-dependent protein catabolic process"/>
    <property type="evidence" value="ECO:0007669"/>
    <property type="project" value="TreeGrafter"/>
</dbReference>
<evidence type="ECO:0000313" key="15">
    <source>
        <dbReference type="Proteomes" id="UP000228380"/>
    </source>
</evidence>